<dbReference type="Proteomes" id="UP000054886">
    <property type="component" value="Unassembled WGS sequence"/>
</dbReference>
<name>A0A0W0D752_CANGB</name>
<sequence length="377" mass="44847">MITHFCELAAHRNYVLALYRHSLRNVSRINSGFVKHKMKKVITNEARKHKNDKSSWSIYRRLKELKLLSDKLEDDQVNDAYNLLDSFMKSVKKPKNELKGHLMKIRTEIETNKNIQDKTRLTRLNLLHRYIAKKQQNQLLTKHIPDEYKEKLLLPLALHEKGILRLAAIRNQFKKGGYHAKLSFTMAGKTRIWFIRSMLNKRKKQSLRLRNLITSEKRRYLEVCKIVESLNENANWALHEAIWERYLDDGYLHATSSKGYLKMVEIEDNSVKLQNQNDSKVVKCQRLQQWLSPIQSSILSLENYLNQRQMKYAKLKTKILEPKGVYDYYQKKSKRVFQNHMKTYKRMVKNELPFVNPFIERLSIGSILKRNGINVKY</sequence>
<accession>A0A0W0D752</accession>
<dbReference type="SMR" id="A0A0W0D752"/>
<evidence type="ECO:0000313" key="1">
    <source>
        <dbReference type="EMBL" id="KTB07663.1"/>
    </source>
</evidence>
<proteinExistence type="predicted"/>
<dbReference type="EMBL" id="LLZZ01000107">
    <property type="protein sequence ID" value="KTB07663.1"/>
    <property type="molecule type" value="Genomic_DNA"/>
</dbReference>
<dbReference type="VEuPathDB" id="FungiDB:GWK60_G04939"/>
<dbReference type="GO" id="GO:0007035">
    <property type="term" value="P:vacuolar acidification"/>
    <property type="evidence" value="ECO:0007669"/>
    <property type="project" value="EnsemblFungi"/>
</dbReference>
<comment type="caution">
    <text evidence="1">The sequence shown here is derived from an EMBL/GenBank/DDBJ whole genome shotgun (WGS) entry which is preliminary data.</text>
</comment>
<dbReference type="GO" id="GO:0097745">
    <property type="term" value="P:mitochondrial tRNA 5'-end processing"/>
    <property type="evidence" value="ECO:0007669"/>
    <property type="project" value="EnsemblFungi"/>
</dbReference>
<dbReference type="GO" id="GO:0099617">
    <property type="term" value="C:matrix side of mitochondrial inner membrane"/>
    <property type="evidence" value="ECO:0007669"/>
    <property type="project" value="EnsemblFungi"/>
</dbReference>
<protein>
    <submittedName>
        <fullName evidence="1">Required for respiratory growth protein 1, mitochondrial</fullName>
    </submittedName>
</protein>
<dbReference type="VEuPathDB" id="FungiDB:B1J91_G05159g"/>
<reference evidence="1 2" key="1">
    <citation type="submission" date="2015-10" db="EMBL/GenBank/DDBJ databases">
        <title>Draft genomes sequences of Candida glabrata isolates 1A, 1B, 2A, 2B, 3A and 3B.</title>
        <authorList>
            <person name="Haavelsrud O.E."/>
            <person name="Gaustad P."/>
        </authorList>
    </citation>
    <scope>NUCLEOTIDE SEQUENCE [LARGE SCALE GENOMIC DNA]</scope>
    <source>
        <strain evidence="1">910700640</strain>
    </source>
</reference>
<gene>
    <name evidence="1" type="ORF">AO440_001695</name>
</gene>
<dbReference type="PhylomeDB" id="A0A0W0D752"/>
<evidence type="ECO:0000313" key="2">
    <source>
        <dbReference type="Proteomes" id="UP000054886"/>
    </source>
</evidence>
<dbReference type="VEuPathDB" id="FungiDB:CAGL0G05159g"/>
<dbReference type="AlphaFoldDB" id="A0A0W0D752"/>
<dbReference type="VEuPathDB" id="FungiDB:GVI51_G04961"/>
<organism evidence="1 2">
    <name type="scientific">Candida glabrata</name>
    <name type="common">Yeast</name>
    <name type="synonym">Torulopsis glabrata</name>
    <dbReference type="NCBI Taxonomy" id="5478"/>
    <lineage>
        <taxon>Eukaryota</taxon>
        <taxon>Fungi</taxon>
        <taxon>Dikarya</taxon>
        <taxon>Ascomycota</taxon>
        <taxon>Saccharomycotina</taxon>
        <taxon>Saccharomycetes</taxon>
        <taxon>Saccharomycetales</taxon>
        <taxon>Saccharomycetaceae</taxon>
        <taxon>Nakaseomyces</taxon>
    </lineage>
</organism>